<keyword evidence="2" id="KW-1185">Reference proteome</keyword>
<reference evidence="1 2" key="1">
    <citation type="journal article" date="2014" name="Genome Announc.">
        <title>Draft Genome Sequence of the Algicidal Bacterium Mangrovimonas yunxiaonensis Strain LY01.</title>
        <authorList>
            <person name="Li Y."/>
            <person name="Zhu H."/>
            <person name="Li C."/>
            <person name="Zhang H."/>
            <person name="Chen Z."/>
            <person name="Zheng W."/>
            <person name="Xu H."/>
            <person name="Zheng T."/>
        </authorList>
    </citation>
    <scope>NUCLEOTIDE SEQUENCE [LARGE SCALE GENOMIC DNA]</scope>
    <source>
        <strain evidence="1 2">LY01</strain>
    </source>
</reference>
<dbReference type="EMBL" id="JPFK01000005">
    <property type="protein sequence ID" value="KFB01344.1"/>
    <property type="molecule type" value="Genomic_DNA"/>
</dbReference>
<reference evidence="2" key="2">
    <citation type="submission" date="2014-07" db="EMBL/GenBank/DDBJ databases">
        <title>Genome sequence of Mangrovimonas yunxiaonensis.</title>
        <authorList>
            <person name="Li Y."/>
            <person name="Zheng T."/>
        </authorList>
    </citation>
    <scope>NUCLEOTIDE SEQUENCE [LARGE SCALE GENOMIC DNA]</scope>
    <source>
        <strain evidence="2">LY01</strain>
    </source>
</reference>
<dbReference type="AlphaFoldDB" id="A0A084TKV8"/>
<dbReference type="RefSeq" id="WP_036120401.1">
    <property type="nucleotide sequence ID" value="NZ_BMET01000001.1"/>
</dbReference>
<comment type="caution">
    <text evidence="1">The sequence shown here is derived from an EMBL/GenBank/DDBJ whole genome shotgun (WGS) entry which is preliminary data.</text>
</comment>
<evidence type="ECO:0000313" key="1">
    <source>
        <dbReference type="EMBL" id="KFB01344.1"/>
    </source>
</evidence>
<accession>A0A084TKV8</accession>
<proteinExistence type="predicted"/>
<name>A0A084TKV8_9FLAO</name>
<gene>
    <name evidence="1" type="ORF">IA57_05825</name>
</gene>
<dbReference type="SUPFAM" id="SSF54909">
    <property type="entry name" value="Dimeric alpha+beta barrel"/>
    <property type="match status" value="1"/>
</dbReference>
<dbReference type="eggNOG" id="ENOG5032VJZ">
    <property type="taxonomic scope" value="Bacteria"/>
</dbReference>
<evidence type="ECO:0000313" key="2">
    <source>
        <dbReference type="Proteomes" id="UP000028521"/>
    </source>
</evidence>
<organism evidence="1 2">
    <name type="scientific">Mangrovimonas yunxiaonensis</name>
    <dbReference type="NCBI Taxonomy" id="1197477"/>
    <lineage>
        <taxon>Bacteria</taxon>
        <taxon>Pseudomonadati</taxon>
        <taxon>Bacteroidota</taxon>
        <taxon>Flavobacteriia</taxon>
        <taxon>Flavobacteriales</taxon>
        <taxon>Flavobacteriaceae</taxon>
        <taxon>Mangrovimonas</taxon>
    </lineage>
</organism>
<dbReference type="Gene3D" id="3.30.70.100">
    <property type="match status" value="1"/>
</dbReference>
<dbReference type="InterPro" id="IPR011008">
    <property type="entry name" value="Dimeric_a/b-barrel"/>
</dbReference>
<dbReference type="Proteomes" id="UP000028521">
    <property type="component" value="Unassembled WGS sequence"/>
</dbReference>
<sequence length="88" mass="10051">MKSKLPEEDILDRANERKPEFEAIPGLLQKYYVKMAGEGNYGGIYVWDNKESLIAFKASDLAKSIPQAYKVVEAPNVEIMDILFQLRN</sequence>
<protein>
    <submittedName>
        <fullName evidence="1">Uncharacterized protein</fullName>
    </submittedName>
</protein>